<sequence>MERVKSKRIRQSLKVARYYYENNLDQSKIAKEMGLSRPTISRLLQYAKDNGYVEINIKDPFDEASNLSTDLAKKFGLDKVIIAYAPSNNYQSIIKSLGKAGAEYLEDIVKDNDIIGVTWGFTLKEISDNLVPEDNIHQGIRIVQLKGSETDTTTDNYAHEVMKGFTNAFHATSDSLPLPVIFDNSETCKLVMQDRHINYIIEQGKKANIAVFTVGTVRDDAMLFNLGYLNDKEISTLKGSAVGDISSRFIDSKGQIADEALNSRTVGININELKDKEYSILVAGGEKKIAAIKAALIGKYANVLIIDENTANQLLNE</sequence>
<name>A0ABW1UYM5_9LACO</name>
<evidence type="ECO:0000259" key="5">
    <source>
        <dbReference type="Pfam" id="PF04198"/>
    </source>
</evidence>
<evidence type="ECO:0000256" key="1">
    <source>
        <dbReference type="ARBA" id="ARBA00010466"/>
    </source>
</evidence>
<comment type="similarity">
    <text evidence="1">Belongs to the SorC transcriptional regulatory family.</text>
</comment>
<dbReference type="Gene3D" id="3.40.50.1360">
    <property type="match status" value="1"/>
</dbReference>
<dbReference type="InterPro" id="IPR037171">
    <property type="entry name" value="NagB/RpiA_transferase-like"/>
</dbReference>
<dbReference type="RefSeq" id="WP_125592517.1">
    <property type="nucleotide sequence ID" value="NZ_JBHSSN010000014.1"/>
</dbReference>
<keyword evidence="7" id="KW-1185">Reference proteome</keyword>
<dbReference type="InterPro" id="IPR051054">
    <property type="entry name" value="SorC_transcr_regulators"/>
</dbReference>
<evidence type="ECO:0000313" key="7">
    <source>
        <dbReference type="Proteomes" id="UP001596186"/>
    </source>
</evidence>
<evidence type="ECO:0000256" key="2">
    <source>
        <dbReference type="ARBA" id="ARBA00023015"/>
    </source>
</evidence>
<keyword evidence="4" id="KW-0804">Transcription</keyword>
<keyword evidence="3" id="KW-0238">DNA-binding</keyword>
<dbReference type="InterPro" id="IPR007324">
    <property type="entry name" value="Sugar-bd_dom_put"/>
</dbReference>
<evidence type="ECO:0000256" key="3">
    <source>
        <dbReference type="ARBA" id="ARBA00023125"/>
    </source>
</evidence>
<evidence type="ECO:0000256" key="4">
    <source>
        <dbReference type="ARBA" id="ARBA00023163"/>
    </source>
</evidence>
<accession>A0ABW1UYM5</accession>
<proteinExistence type="inferred from homology"/>
<dbReference type="PANTHER" id="PTHR34294">
    <property type="entry name" value="TRANSCRIPTIONAL REGULATOR-RELATED"/>
    <property type="match status" value="1"/>
</dbReference>
<reference evidence="7" key="1">
    <citation type="journal article" date="2019" name="Int. J. Syst. Evol. Microbiol.">
        <title>The Global Catalogue of Microorganisms (GCM) 10K type strain sequencing project: providing services to taxonomists for standard genome sequencing and annotation.</title>
        <authorList>
            <consortium name="The Broad Institute Genomics Platform"/>
            <consortium name="The Broad Institute Genome Sequencing Center for Infectious Disease"/>
            <person name="Wu L."/>
            <person name="Ma J."/>
        </authorList>
    </citation>
    <scope>NUCLEOTIDE SEQUENCE [LARGE SCALE GENOMIC DNA]</scope>
    <source>
        <strain evidence="7">CCM 8895</strain>
    </source>
</reference>
<dbReference type="SUPFAM" id="SSF100950">
    <property type="entry name" value="NagB/RpiA/CoA transferase-like"/>
    <property type="match status" value="1"/>
</dbReference>
<dbReference type="Gene3D" id="1.10.10.60">
    <property type="entry name" value="Homeodomain-like"/>
    <property type="match status" value="1"/>
</dbReference>
<protein>
    <submittedName>
        <fullName evidence="6">Sugar-binding transcriptional regulator</fullName>
    </submittedName>
</protein>
<dbReference type="Pfam" id="PF04198">
    <property type="entry name" value="Sugar-bind"/>
    <property type="match status" value="1"/>
</dbReference>
<organism evidence="6 7">
    <name type="scientific">Companilactobacillus baiquanensis</name>
    <dbReference type="NCBI Taxonomy" id="2486005"/>
    <lineage>
        <taxon>Bacteria</taxon>
        <taxon>Bacillati</taxon>
        <taxon>Bacillota</taxon>
        <taxon>Bacilli</taxon>
        <taxon>Lactobacillales</taxon>
        <taxon>Lactobacillaceae</taxon>
        <taxon>Companilactobacillus</taxon>
    </lineage>
</organism>
<dbReference type="EMBL" id="JBHSSN010000014">
    <property type="protein sequence ID" value="MFC6323548.1"/>
    <property type="molecule type" value="Genomic_DNA"/>
</dbReference>
<comment type="caution">
    <text evidence="6">The sequence shown here is derived from an EMBL/GenBank/DDBJ whole genome shotgun (WGS) entry which is preliminary data.</text>
</comment>
<gene>
    <name evidence="6" type="ORF">ACFP1F_07350</name>
</gene>
<keyword evidence="2" id="KW-0805">Transcription regulation</keyword>
<dbReference type="Proteomes" id="UP001596186">
    <property type="component" value="Unassembled WGS sequence"/>
</dbReference>
<feature type="domain" description="Sugar-binding" evidence="5">
    <location>
        <begin position="60"/>
        <end position="316"/>
    </location>
</feature>
<evidence type="ECO:0000313" key="6">
    <source>
        <dbReference type="EMBL" id="MFC6323548.1"/>
    </source>
</evidence>
<dbReference type="PANTHER" id="PTHR34294:SF1">
    <property type="entry name" value="TRANSCRIPTIONAL REGULATOR LSRR"/>
    <property type="match status" value="1"/>
</dbReference>